<evidence type="ECO:0000259" key="7">
    <source>
        <dbReference type="PROSITE" id="PS50888"/>
    </source>
</evidence>
<dbReference type="Pfam" id="PF00010">
    <property type="entry name" value="HLH"/>
    <property type="match status" value="1"/>
</dbReference>
<dbReference type="SMART" id="SM00353">
    <property type="entry name" value="HLH"/>
    <property type="match status" value="1"/>
</dbReference>
<keyword evidence="4" id="KW-0804">Transcription</keyword>
<feature type="compositionally biased region" description="Basic and acidic residues" evidence="6">
    <location>
        <begin position="549"/>
        <end position="564"/>
    </location>
</feature>
<dbReference type="GO" id="GO:0005667">
    <property type="term" value="C:transcription regulator complex"/>
    <property type="evidence" value="ECO:0007669"/>
    <property type="project" value="TreeGrafter"/>
</dbReference>
<feature type="region of interest" description="Disordered" evidence="6">
    <location>
        <begin position="718"/>
        <end position="783"/>
    </location>
</feature>
<dbReference type="InterPro" id="IPR051098">
    <property type="entry name" value="NeuroDiff_E-box_TFs"/>
</dbReference>
<feature type="region of interest" description="Disordered" evidence="6">
    <location>
        <begin position="134"/>
        <end position="279"/>
    </location>
</feature>
<keyword evidence="3" id="KW-0238">DNA-binding</keyword>
<dbReference type="GO" id="GO:0000981">
    <property type="term" value="F:DNA-binding transcription factor activity, RNA polymerase II-specific"/>
    <property type="evidence" value="ECO:0007669"/>
    <property type="project" value="TreeGrafter"/>
</dbReference>
<evidence type="ECO:0000313" key="9">
    <source>
        <dbReference type="RefSeq" id="XP_029645683.1"/>
    </source>
</evidence>
<dbReference type="GO" id="GO:0046983">
    <property type="term" value="F:protein dimerization activity"/>
    <property type="evidence" value="ECO:0007669"/>
    <property type="project" value="InterPro"/>
</dbReference>
<dbReference type="InterPro" id="IPR036638">
    <property type="entry name" value="HLH_DNA-bd_sf"/>
</dbReference>
<feature type="compositionally biased region" description="Low complexity" evidence="6">
    <location>
        <begin position="573"/>
        <end position="584"/>
    </location>
</feature>
<dbReference type="FunFam" id="4.10.280.10:FF:000001">
    <property type="entry name" value="Putative transcription factor 12"/>
    <property type="match status" value="1"/>
</dbReference>
<feature type="region of interest" description="Disordered" evidence="6">
    <location>
        <begin position="313"/>
        <end position="336"/>
    </location>
</feature>
<feature type="compositionally biased region" description="Basic and acidic residues" evidence="6">
    <location>
        <begin position="607"/>
        <end position="619"/>
    </location>
</feature>
<evidence type="ECO:0000256" key="4">
    <source>
        <dbReference type="ARBA" id="ARBA00023163"/>
    </source>
</evidence>
<dbReference type="Proteomes" id="UP000515154">
    <property type="component" value="Linkage group LG15"/>
</dbReference>
<dbReference type="GO" id="GO:0000785">
    <property type="term" value="C:chromatin"/>
    <property type="evidence" value="ECO:0007669"/>
    <property type="project" value="TreeGrafter"/>
</dbReference>
<dbReference type="PANTHER" id="PTHR11793:SF13">
    <property type="entry name" value="PROTEIN DAUGHTERLESS"/>
    <property type="match status" value="1"/>
</dbReference>
<gene>
    <name evidence="9 10" type="primary">LOC115219652</name>
</gene>
<accession>A0A6P7T4B9</accession>
<comment type="subcellular location">
    <subcellularLocation>
        <location evidence="1">Nucleus</location>
    </subcellularLocation>
</comment>
<feature type="compositionally biased region" description="Polar residues" evidence="6">
    <location>
        <begin position="462"/>
        <end position="477"/>
    </location>
</feature>
<evidence type="ECO:0000256" key="6">
    <source>
        <dbReference type="SAM" id="MobiDB-lite"/>
    </source>
</evidence>
<proteinExistence type="predicted"/>
<evidence type="ECO:0000256" key="3">
    <source>
        <dbReference type="ARBA" id="ARBA00023125"/>
    </source>
</evidence>
<feature type="region of interest" description="Disordered" evidence="6">
    <location>
        <begin position="446"/>
        <end position="484"/>
    </location>
</feature>
<feature type="compositionally biased region" description="Acidic residues" evidence="6">
    <location>
        <begin position="597"/>
        <end position="606"/>
    </location>
</feature>
<feature type="compositionally biased region" description="Low complexity" evidence="6">
    <location>
        <begin position="760"/>
        <end position="771"/>
    </location>
</feature>
<dbReference type="GO" id="GO:0005634">
    <property type="term" value="C:nucleus"/>
    <property type="evidence" value="ECO:0007669"/>
    <property type="project" value="UniProtKB-SubCell"/>
</dbReference>
<evidence type="ECO:0000313" key="8">
    <source>
        <dbReference type="Proteomes" id="UP000515154"/>
    </source>
</evidence>
<dbReference type="PROSITE" id="PS50888">
    <property type="entry name" value="BHLH"/>
    <property type="match status" value="1"/>
</dbReference>
<evidence type="ECO:0000256" key="1">
    <source>
        <dbReference type="ARBA" id="ARBA00004123"/>
    </source>
</evidence>
<feature type="compositionally biased region" description="Polar residues" evidence="6">
    <location>
        <begin position="134"/>
        <end position="152"/>
    </location>
</feature>
<feature type="compositionally biased region" description="Polar residues" evidence="6">
    <location>
        <begin position="773"/>
        <end position="783"/>
    </location>
</feature>
<dbReference type="InterPro" id="IPR011598">
    <property type="entry name" value="bHLH_dom"/>
</dbReference>
<feature type="compositionally biased region" description="Low complexity" evidence="6">
    <location>
        <begin position="720"/>
        <end position="732"/>
    </location>
</feature>
<dbReference type="RefSeq" id="XP_029645683.1">
    <property type="nucleotide sequence ID" value="XM_029789823.2"/>
</dbReference>
<dbReference type="PANTHER" id="PTHR11793">
    <property type="entry name" value="BASIC HELIX-LOOP-HELIX TRANSCRIPTION FACTOR"/>
    <property type="match status" value="1"/>
</dbReference>
<dbReference type="GO" id="GO:0000978">
    <property type="term" value="F:RNA polymerase II cis-regulatory region sequence-specific DNA binding"/>
    <property type="evidence" value="ECO:0007669"/>
    <property type="project" value="TreeGrafter"/>
</dbReference>
<reference evidence="9 10" key="1">
    <citation type="submission" date="2025-08" db="UniProtKB">
        <authorList>
            <consortium name="RefSeq"/>
        </authorList>
    </citation>
    <scope>IDENTIFICATION</scope>
</reference>
<dbReference type="RefSeq" id="XP_036365483.1">
    <property type="nucleotide sequence ID" value="XM_036509590.1"/>
</dbReference>
<dbReference type="AlphaFoldDB" id="A0A6P7T4B9"/>
<feature type="region of interest" description="Disordered" evidence="6">
    <location>
        <begin position="508"/>
        <end position="619"/>
    </location>
</feature>
<evidence type="ECO:0000256" key="5">
    <source>
        <dbReference type="ARBA" id="ARBA00023242"/>
    </source>
</evidence>
<keyword evidence="2" id="KW-0805">Transcription regulation</keyword>
<evidence type="ECO:0000313" key="10">
    <source>
        <dbReference type="RefSeq" id="XP_036365483.1"/>
    </source>
</evidence>
<feature type="region of interest" description="Disordered" evidence="6">
    <location>
        <begin position="367"/>
        <end position="409"/>
    </location>
</feature>
<feature type="compositionally biased region" description="Polar residues" evidence="6">
    <location>
        <begin position="241"/>
        <end position="279"/>
    </location>
</feature>
<organism evidence="8 9">
    <name type="scientific">Octopus sinensis</name>
    <name type="common">East Asian common octopus</name>
    <dbReference type="NCBI Taxonomy" id="2607531"/>
    <lineage>
        <taxon>Eukaryota</taxon>
        <taxon>Metazoa</taxon>
        <taxon>Spiralia</taxon>
        <taxon>Lophotrochozoa</taxon>
        <taxon>Mollusca</taxon>
        <taxon>Cephalopoda</taxon>
        <taxon>Coleoidea</taxon>
        <taxon>Octopodiformes</taxon>
        <taxon>Octopoda</taxon>
        <taxon>Incirrata</taxon>
        <taxon>Octopodidae</taxon>
        <taxon>Octopus</taxon>
    </lineage>
</organism>
<feature type="region of interest" description="Disordered" evidence="6">
    <location>
        <begin position="1"/>
        <end position="25"/>
    </location>
</feature>
<keyword evidence="5" id="KW-0539">Nucleus</keyword>
<evidence type="ECO:0000256" key="2">
    <source>
        <dbReference type="ARBA" id="ARBA00023015"/>
    </source>
</evidence>
<name>A0A6P7T4B9_9MOLL</name>
<dbReference type="SUPFAM" id="SSF47459">
    <property type="entry name" value="HLH, helix-loop-helix DNA-binding domain"/>
    <property type="match status" value="1"/>
</dbReference>
<keyword evidence="8" id="KW-1185">Reference proteome</keyword>
<dbReference type="CDD" id="cd18943">
    <property type="entry name" value="bHLH_E-protein_E47-like"/>
    <property type="match status" value="1"/>
</dbReference>
<feature type="compositionally biased region" description="Polar residues" evidence="6">
    <location>
        <begin position="535"/>
        <end position="545"/>
    </location>
</feature>
<dbReference type="Gene3D" id="4.10.280.10">
    <property type="entry name" value="Helix-loop-helix DNA-binding domain"/>
    <property type="match status" value="1"/>
</dbReference>
<feature type="domain" description="BHLH" evidence="7">
    <location>
        <begin position="616"/>
        <end position="669"/>
    </location>
</feature>
<dbReference type="KEGG" id="osn:115219652"/>
<sequence length="810" mass="86837">MSTKEMEGQGGSHSRPGQFTLGDRMNIATDKELSDLLDFSALPLSRPGSHISQMFSPPVAGQGIKNGTTNMDSMYSGGYKQGLDDANWSNNGQGSSYDSRLYDNQTYNGQANENMHSFMNSDMSLLSKNNDIPYNRSGYSSRDNSVPSQGLLGNSMPMSPDSLSPVAKPGSPYYGFNSKRTLEEPLRGARAGKYTPPNPNSQKRRKSGSVYSPSPDEYRQDSPQYPSPKPSIYESYMYDNPHSSSDPWSQNNGLPTSSYTSSVLHNSSSHHYSQPSTYSGMHHTHDMGYHTVSPNHEAMLSSGLPPMSTFRSSGNTLPTVPPVSSSTFSNTSPTVNGSDIMQASRNQGTTQTGDTLGKALASIYSTEHTNSSYGSNPSTPVSSPPPMSGPTSHWQRPSTQSSTTSPHFDNHLHSLLRYSRGENKNSQKLTRMEERLDDAILVLRNHAEGQPTPGMIPGLTGGPSNIMQPPPHSNGTSAGIPGGPNANIPSYHGLSMAVAAAAHMESHMGSHSSLEGRGQGGLSAVPDQKPFDGLYSSSGNQSSEGPTIKVEKSDKMQSDTEASKSDSITLEKNSSPGNSSAPPSKRARNKLFPENPDVSDGDEDDSPEAKAERERLRRQANNARERVRVRDINEAFKELGRMCSLHLSNDKQQTKLLILQQAVTLITSLEQQVRERNLNPKAACLKRREEEKTEELPGRALSADEIAQQAALAGSTALIRRSQQQRSGSRSGNTGGYGGSYAAGQENSPLGFQDTDMTDSMGSVGSSSLGSPDPTNGNIIRAGQGSSVSTHLLSSIISQAASAYQGSAAP</sequence>
<protein>
    <submittedName>
        <fullName evidence="9 10">Transcription factor 4 isoform X1</fullName>
    </submittedName>
</protein>
<feature type="compositionally biased region" description="Low complexity" evidence="6">
    <location>
        <begin position="315"/>
        <end position="336"/>
    </location>
</feature>